<protein>
    <submittedName>
        <fullName evidence="1">Uncharacterized protein</fullName>
    </submittedName>
</protein>
<gene>
    <name evidence="1" type="ORF">LCGC14_3079600</name>
</gene>
<dbReference type="EMBL" id="LAZR01065738">
    <property type="protein sequence ID" value="KKK54939.1"/>
    <property type="molecule type" value="Genomic_DNA"/>
</dbReference>
<dbReference type="AlphaFoldDB" id="A0A0F8YLB3"/>
<organism evidence="1">
    <name type="scientific">marine sediment metagenome</name>
    <dbReference type="NCBI Taxonomy" id="412755"/>
    <lineage>
        <taxon>unclassified sequences</taxon>
        <taxon>metagenomes</taxon>
        <taxon>ecological metagenomes</taxon>
    </lineage>
</organism>
<comment type="caution">
    <text evidence="1">The sequence shown here is derived from an EMBL/GenBank/DDBJ whole genome shotgun (WGS) entry which is preliminary data.</text>
</comment>
<sequence>MSKDKDSKPTGDSRYGGLLAAAKALMANMASFNGDFSRLAWPCGCDLSTCPYTMLVKAIDKAEKANNR</sequence>
<accession>A0A0F8YLB3</accession>
<name>A0A0F8YLB3_9ZZZZ</name>
<proteinExistence type="predicted"/>
<reference evidence="1" key="1">
    <citation type="journal article" date="2015" name="Nature">
        <title>Complex archaea that bridge the gap between prokaryotes and eukaryotes.</title>
        <authorList>
            <person name="Spang A."/>
            <person name="Saw J.H."/>
            <person name="Jorgensen S.L."/>
            <person name="Zaremba-Niedzwiedzka K."/>
            <person name="Martijn J."/>
            <person name="Lind A.E."/>
            <person name="van Eijk R."/>
            <person name="Schleper C."/>
            <person name="Guy L."/>
            <person name="Ettema T.J."/>
        </authorList>
    </citation>
    <scope>NUCLEOTIDE SEQUENCE</scope>
</reference>
<evidence type="ECO:0000313" key="1">
    <source>
        <dbReference type="EMBL" id="KKK54939.1"/>
    </source>
</evidence>